<keyword evidence="4 7" id="KW-0238">DNA-binding</keyword>
<keyword evidence="5" id="KW-0804">Transcription</keyword>
<evidence type="ECO:0000259" key="9">
    <source>
        <dbReference type="PROSITE" id="PS51755"/>
    </source>
</evidence>
<evidence type="ECO:0000256" key="5">
    <source>
        <dbReference type="ARBA" id="ARBA00023163"/>
    </source>
</evidence>
<evidence type="ECO:0000313" key="10">
    <source>
        <dbReference type="EMBL" id="MEC0238695.1"/>
    </source>
</evidence>
<sequence length="230" mass="25954">MDQRRVLVVDDEESIRSAITYALKREGFEVSTAADGEEALQKVTSFRPDMLVLDVMMPKLNGYEVCRRLENVKGIGILLLTVKNDIVDKVLGLELGADDFMSKPFDIRELVARVKSIVRRLDKGSDPTPPADSELYRLEGLKVDTVRRTADINGGSMDLTPKEFDLLALLVSHAGRVYTREDLLELVWGMEYFGGTRTVDIHIQRLRKKLGDAQYLLQTVYGIGYKAMEK</sequence>
<evidence type="ECO:0000256" key="1">
    <source>
        <dbReference type="ARBA" id="ARBA00022553"/>
    </source>
</evidence>
<evidence type="ECO:0000256" key="3">
    <source>
        <dbReference type="ARBA" id="ARBA00023015"/>
    </source>
</evidence>
<dbReference type="InterPro" id="IPR001789">
    <property type="entry name" value="Sig_transdc_resp-reg_receiver"/>
</dbReference>
<evidence type="ECO:0000256" key="2">
    <source>
        <dbReference type="ARBA" id="ARBA00023012"/>
    </source>
</evidence>
<keyword evidence="1 6" id="KW-0597">Phosphoprotein</keyword>
<evidence type="ECO:0000313" key="11">
    <source>
        <dbReference type="Proteomes" id="UP001344632"/>
    </source>
</evidence>
<dbReference type="Pfam" id="PF00486">
    <property type="entry name" value="Trans_reg_C"/>
    <property type="match status" value="1"/>
</dbReference>
<dbReference type="Proteomes" id="UP001344632">
    <property type="component" value="Unassembled WGS sequence"/>
</dbReference>
<dbReference type="InterPro" id="IPR011006">
    <property type="entry name" value="CheY-like_superfamily"/>
</dbReference>
<dbReference type="PROSITE" id="PS50110">
    <property type="entry name" value="RESPONSE_REGULATORY"/>
    <property type="match status" value="1"/>
</dbReference>
<feature type="domain" description="OmpR/PhoB-type" evidence="9">
    <location>
        <begin position="133"/>
        <end position="229"/>
    </location>
</feature>
<reference evidence="10 11" key="1">
    <citation type="submission" date="2023-03" db="EMBL/GenBank/DDBJ databases">
        <title>Bacillus Genome Sequencing.</title>
        <authorList>
            <person name="Dunlap C."/>
        </authorList>
    </citation>
    <scope>NUCLEOTIDE SEQUENCE [LARGE SCALE GENOMIC DNA]</scope>
    <source>
        <strain evidence="10 11">BD-525</strain>
    </source>
</reference>
<dbReference type="RefSeq" id="WP_326085447.1">
    <property type="nucleotide sequence ID" value="NZ_JARLKZ010000002.1"/>
</dbReference>
<dbReference type="EMBL" id="JARLKZ010000002">
    <property type="protein sequence ID" value="MEC0238695.1"/>
    <property type="molecule type" value="Genomic_DNA"/>
</dbReference>
<dbReference type="SUPFAM" id="SSF52172">
    <property type="entry name" value="CheY-like"/>
    <property type="match status" value="1"/>
</dbReference>
<dbReference type="SMART" id="SM00862">
    <property type="entry name" value="Trans_reg_C"/>
    <property type="match status" value="1"/>
</dbReference>
<dbReference type="InterPro" id="IPR039420">
    <property type="entry name" value="WalR-like"/>
</dbReference>
<dbReference type="Gene3D" id="6.10.250.690">
    <property type="match status" value="1"/>
</dbReference>
<dbReference type="SUPFAM" id="SSF46894">
    <property type="entry name" value="C-terminal effector domain of the bipartite response regulators"/>
    <property type="match status" value="1"/>
</dbReference>
<evidence type="ECO:0000256" key="6">
    <source>
        <dbReference type="PROSITE-ProRule" id="PRU00169"/>
    </source>
</evidence>
<feature type="modified residue" description="4-aspartylphosphate" evidence="6">
    <location>
        <position position="54"/>
    </location>
</feature>
<comment type="caution">
    <text evidence="10">The sequence shown here is derived from an EMBL/GenBank/DDBJ whole genome shotgun (WGS) entry which is preliminary data.</text>
</comment>
<dbReference type="Gene3D" id="1.10.10.10">
    <property type="entry name" value="Winged helix-like DNA-binding domain superfamily/Winged helix DNA-binding domain"/>
    <property type="match status" value="1"/>
</dbReference>
<dbReference type="Pfam" id="PF00072">
    <property type="entry name" value="Response_reg"/>
    <property type="match status" value="1"/>
</dbReference>
<keyword evidence="3" id="KW-0805">Transcription regulation</keyword>
<dbReference type="Gene3D" id="3.40.50.2300">
    <property type="match status" value="1"/>
</dbReference>
<dbReference type="SMART" id="SM00448">
    <property type="entry name" value="REC"/>
    <property type="match status" value="1"/>
</dbReference>
<dbReference type="PROSITE" id="PS51755">
    <property type="entry name" value="OMPR_PHOB"/>
    <property type="match status" value="1"/>
</dbReference>
<organism evidence="10 11">
    <name type="scientific">Paenibacillus dokdonensis</name>
    <dbReference type="NCBI Taxonomy" id="2567944"/>
    <lineage>
        <taxon>Bacteria</taxon>
        <taxon>Bacillati</taxon>
        <taxon>Bacillota</taxon>
        <taxon>Bacilli</taxon>
        <taxon>Bacillales</taxon>
        <taxon>Paenibacillaceae</taxon>
        <taxon>Paenibacillus</taxon>
    </lineage>
</organism>
<name>A0ABU6GG34_9BACL</name>
<dbReference type="PANTHER" id="PTHR48111">
    <property type="entry name" value="REGULATOR OF RPOS"/>
    <property type="match status" value="1"/>
</dbReference>
<keyword evidence="11" id="KW-1185">Reference proteome</keyword>
<evidence type="ECO:0000256" key="4">
    <source>
        <dbReference type="ARBA" id="ARBA00023125"/>
    </source>
</evidence>
<feature type="DNA-binding region" description="OmpR/PhoB-type" evidence="7">
    <location>
        <begin position="133"/>
        <end position="229"/>
    </location>
</feature>
<gene>
    <name evidence="10" type="ORF">P4H66_02250</name>
</gene>
<dbReference type="InterPro" id="IPR036388">
    <property type="entry name" value="WH-like_DNA-bd_sf"/>
</dbReference>
<feature type="domain" description="Response regulatory" evidence="8">
    <location>
        <begin position="5"/>
        <end position="118"/>
    </location>
</feature>
<dbReference type="InterPro" id="IPR016032">
    <property type="entry name" value="Sig_transdc_resp-reg_C-effctor"/>
</dbReference>
<proteinExistence type="predicted"/>
<dbReference type="InterPro" id="IPR001867">
    <property type="entry name" value="OmpR/PhoB-type_DNA-bd"/>
</dbReference>
<dbReference type="CDD" id="cd00383">
    <property type="entry name" value="trans_reg_C"/>
    <property type="match status" value="1"/>
</dbReference>
<evidence type="ECO:0000259" key="8">
    <source>
        <dbReference type="PROSITE" id="PS50110"/>
    </source>
</evidence>
<keyword evidence="2" id="KW-0902">Two-component regulatory system</keyword>
<evidence type="ECO:0000256" key="7">
    <source>
        <dbReference type="PROSITE-ProRule" id="PRU01091"/>
    </source>
</evidence>
<accession>A0ABU6GG34</accession>
<dbReference type="PANTHER" id="PTHR48111:SF1">
    <property type="entry name" value="TWO-COMPONENT RESPONSE REGULATOR ORR33"/>
    <property type="match status" value="1"/>
</dbReference>
<protein>
    <submittedName>
        <fullName evidence="10">Response regulator transcription factor</fullName>
    </submittedName>
</protein>